<name>A0A409XTY1_PSICY</name>
<dbReference type="STRING" id="93625.A0A409XTY1"/>
<proteinExistence type="predicted"/>
<dbReference type="InterPro" id="IPR039793">
    <property type="entry name" value="UROS/Hem4"/>
</dbReference>
<dbReference type="OrthoDB" id="5595751at2759"/>
<dbReference type="Pfam" id="PF02602">
    <property type="entry name" value="HEM4"/>
    <property type="match status" value="1"/>
</dbReference>
<gene>
    <name evidence="2" type="ORF">CVT25_004922</name>
</gene>
<dbReference type="Gene3D" id="3.40.50.10090">
    <property type="match status" value="2"/>
</dbReference>
<dbReference type="InterPro" id="IPR003754">
    <property type="entry name" value="4pyrrol_synth_uPrphyn_synth"/>
</dbReference>
<dbReference type="InterPro" id="IPR036108">
    <property type="entry name" value="4pyrrol_syn_uPrphyn_synt_sf"/>
</dbReference>
<dbReference type="GO" id="GO:0006780">
    <property type="term" value="P:uroporphyrinogen III biosynthetic process"/>
    <property type="evidence" value="ECO:0007669"/>
    <property type="project" value="InterPro"/>
</dbReference>
<evidence type="ECO:0000313" key="3">
    <source>
        <dbReference type="Proteomes" id="UP000283269"/>
    </source>
</evidence>
<dbReference type="InParanoid" id="A0A409XTY1"/>
<reference evidence="2 3" key="1">
    <citation type="journal article" date="2018" name="Evol. Lett.">
        <title>Horizontal gene cluster transfer increased hallucinogenic mushroom diversity.</title>
        <authorList>
            <person name="Reynolds H.T."/>
            <person name="Vijayakumar V."/>
            <person name="Gluck-Thaler E."/>
            <person name="Korotkin H.B."/>
            <person name="Matheny P.B."/>
            <person name="Slot J.C."/>
        </authorList>
    </citation>
    <scope>NUCLEOTIDE SEQUENCE [LARGE SCALE GENOMIC DNA]</scope>
    <source>
        <strain evidence="2 3">2631</strain>
    </source>
</reference>
<keyword evidence="3" id="KW-1185">Reference proteome</keyword>
<accession>A0A409XTY1</accession>
<dbReference type="Proteomes" id="UP000283269">
    <property type="component" value="Unassembled WGS sequence"/>
</dbReference>
<dbReference type="EMBL" id="NHYD01000400">
    <property type="protein sequence ID" value="PPQ94265.1"/>
    <property type="molecule type" value="Genomic_DNA"/>
</dbReference>
<dbReference type="PANTHER" id="PTHR12390:SF0">
    <property type="entry name" value="UROPORPHYRINOGEN-III SYNTHASE"/>
    <property type="match status" value="1"/>
</dbReference>
<dbReference type="GO" id="GO:0004852">
    <property type="term" value="F:uroporphyrinogen-III synthase activity"/>
    <property type="evidence" value="ECO:0007669"/>
    <property type="project" value="InterPro"/>
</dbReference>
<organism evidence="2 3">
    <name type="scientific">Psilocybe cyanescens</name>
    <dbReference type="NCBI Taxonomy" id="93625"/>
    <lineage>
        <taxon>Eukaryota</taxon>
        <taxon>Fungi</taxon>
        <taxon>Dikarya</taxon>
        <taxon>Basidiomycota</taxon>
        <taxon>Agaricomycotina</taxon>
        <taxon>Agaricomycetes</taxon>
        <taxon>Agaricomycetidae</taxon>
        <taxon>Agaricales</taxon>
        <taxon>Agaricineae</taxon>
        <taxon>Strophariaceae</taxon>
        <taxon>Psilocybe</taxon>
    </lineage>
</organism>
<dbReference type="GO" id="GO:0005829">
    <property type="term" value="C:cytosol"/>
    <property type="evidence" value="ECO:0007669"/>
    <property type="project" value="TreeGrafter"/>
</dbReference>
<protein>
    <recommendedName>
        <fullName evidence="1">Tetrapyrrole biosynthesis uroporphyrinogen III synthase domain-containing protein</fullName>
    </recommendedName>
</protein>
<dbReference type="FunCoup" id="A0A409XTY1">
    <property type="interactions" value="262"/>
</dbReference>
<evidence type="ECO:0000259" key="1">
    <source>
        <dbReference type="Pfam" id="PF02602"/>
    </source>
</evidence>
<dbReference type="GO" id="GO:0006782">
    <property type="term" value="P:protoporphyrinogen IX biosynthetic process"/>
    <property type="evidence" value="ECO:0007669"/>
    <property type="project" value="UniProtKB-UniPathway"/>
</dbReference>
<feature type="domain" description="Tetrapyrrole biosynthesis uroporphyrinogen III synthase" evidence="1">
    <location>
        <begin position="17"/>
        <end position="317"/>
    </location>
</feature>
<sequence>MVNVLLLREPSSDTPDRYESAFTRAGYHPTSISVLTTLHDNVERLLEIVRDGPKTHGFGGVVITSKRSCDTWREALKILRYSDSNHSPKDEGENEGAHGRGVADWATVPFYVVGQATATALKDLFTEYNDLGLGSPPDVRGQSSGSAAILGPFILSDMENRPLGRLLYLTGDKNKDTISRILEEGGVELEPLQVYRTQGSPVFEKELEVVLASRSSEAARQEESKSKHWWIIYFAPSAAAYVTPILSKHFYFESTETETEIQPTPSNLNSNTTHQQEQHLIRTKIAAIGPTTRDFLHDELGLRVHVMAQKPTPEDVVSVVTNCDRGGGDGEK</sequence>
<dbReference type="PANTHER" id="PTHR12390">
    <property type="entry name" value="UROPORPHYRINOGEN III SYNTHASE"/>
    <property type="match status" value="1"/>
</dbReference>
<dbReference type="AlphaFoldDB" id="A0A409XTY1"/>
<evidence type="ECO:0000313" key="2">
    <source>
        <dbReference type="EMBL" id="PPQ94265.1"/>
    </source>
</evidence>
<comment type="caution">
    <text evidence="2">The sequence shown here is derived from an EMBL/GenBank/DDBJ whole genome shotgun (WGS) entry which is preliminary data.</text>
</comment>
<dbReference type="UniPathway" id="UPA00251">
    <property type="reaction ID" value="UER00320"/>
</dbReference>
<dbReference type="SUPFAM" id="SSF69618">
    <property type="entry name" value="HemD-like"/>
    <property type="match status" value="1"/>
</dbReference>
<dbReference type="CDD" id="cd06578">
    <property type="entry name" value="HemD"/>
    <property type="match status" value="1"/>
</dbReference>